<feature type="coiled-coil region" evidence="6">
    <location>
        <begin position="326"/>
        <end position="365"/>
    </location>
</feature>
<dbReference type="Gene3D" id="3.10.310.30">
    <property type="match status" value="1"/>
</dbReference>
<proteinExistence type="inferred from homology"/>
<evidence type="ECO:0000256" key="2">
    <source>
        <dbReference type="ARBA" id="ARBA00019841"/>
    </source>
</evidence>
<name>A0A521G5M1_9BACT</name>
<dbReference type="Pfam" id="PF01368">
    <property type="entry name" value="DHH"/>
    <property type="match status" value="1"/>
</dbReference>
<evidence type="ECO:0000256" key="1">
    <source>
        <dbReference type="ARBA" id="ARBA00005915"/>
    </source>
</evidence>
<dbReference type="InterPro" id="IPR038763">
    <property type="entry name" value="DHH_sf"/>
</dbReference>
<feature type="domain" description="DDH" evidence="7">
    <location>
        <begin position="83"/>
        <end position="245"/>
    </location>
</feature>
<evidence type="ECO:0000256" key="5">
    <source>
        <dbReference type="ARBA" id="ARBA00022839"/>
    </source>
</evidence>
<sequence length="584" mass="62558">MAGEWTLPLPLSQAEAASCKQLAADLQLPPVIAEILFRRGFTSAETAQRFLQPQLADLPAPSAMKGLDKAAELLAEAVVQRRQIVIHGDYDVDGITATVLLADFLRKTGLEPICHLPNRLTDEYGLTMKSVAVLAAQVAMPALLITVDCGISTPQEVRRAKDLGFTVIITDHHQPPADPADLPQADAVVNPRQAGCAFAGGELAGVGVAFFLLMALRRNLVNRGWWTQDKMPNLRDSLDLAALGTIADVMPLTGVNRVLVRAGLEVISGRGRPGIAALCERTGLREDSVSAEHVAYQLGPRINAAGRLGNPQLAADLLLTQDMGAAAVLAEELEAANILRRELEAEVLEAALQQAEQQVAAGQGSLVLQGPDWHPGVIGIIAARMIDRFHLPALVFTGDSGQEGMLKGSGRSLPGLNLHQALEQCKAWIVHFGGHAMAAGLTVRNEDLAQFRTAFAEAVRTLGGGLPKADLRIDAVLDEQMNFRELASSLQLLEPFGQGNPEPVFLLRNIRLREVNTLREHLRFAVPLNGGLVKGIGFFMAAQFEAAAEGGAVDLAFRLKESSYRGVSRVEVHAVAIFSDKNSA</sequence>
<dbReference type="SUPFAM" id="SSF64182">
    <property type="entry name" value="DHH phosphoesterases"/>
    <property type="match status" value="1"/>
</dbReference>
<dbReference type="PANTHER" id="PTHR30255">
    <property type="entry name" value="SINGLE-STRANDED-DNA-SPECIFIC EXONUCLEASE RECJ"/>
    <property type="match status" value="1"/>
</dbReference>
<dbReference type="EMBL" id="NQJD01000001">
    <property type="protein sequence ID" value="TAA76319.1"/>
    <property type="molecule type" value="Genomic_DNA"/>
</dbReference>
<keyword evidence="6" id="KW-0175">Coiled coil</keyword>
<keyword evidence="3" id="KW-0540">Nuclease</keyword>
<comment type="caution">
    <text evidence="10">The sequence shown here is derived from an EMBL/GenBank/DDBJ whole genome shotgun (WGS) entry which is preliminary data.</text>
</comment>
<dbReference type="Pfam" id="PF17768">
    <property type="entry name" value="RecJ_OB"/>
    <property type="match status" value="1"/>
</dbReference>
<dbReference type="AlphaFoldDB" id="A0A521G5M1"/>
<feature type="domain" description="DHHA1" evidence="8">
    <location>
        <begin position="366"/>
        <end position="459"/>
    </location>
</feature>
<dbReference type="PANTHER" id="PTHR30255:SF2">
    <property type="entry name" value="SINGLE-STRANDED-DNA-SPECIFIC EXONUCLEASE RECJ"/>
    <property type="match status" value="1"/>
</dbReference>
<protein>
    <recommendedName>
        <fullName evidence="2">Single-stranded-DNA-specific exonuclease RecJ</fullName>
    </recommendedName>
</protein>
<dbReference type="GO" id="GO:0006281">
    <property type="term" value="P:DNA repair"/>
    <property type="evidence" value="ECO:0007669"/>
    <property type="project" value="InterPro"/>
</dbReference>
<evidence type="ECO:0000313" key="10">
    <source>
        <dbReference type="EMBL" id="TAA76319.1"/>
    </source>
</evidence>
<dbReference type="Pfam" id="PF02272">
    <property type="entry name" value="DHHA1"/>
    <property type="match status" value="1"/>
</dbReference>
<dbReference type="InterPro" id="IPR001667">
    <property type="entry name" value="DDH_dom"/>
</dbReference>
<evidence type="ECO:0000259" key="9">
    <source>
        <dbReference type="Pfam" id="PF17768"/>
    </source>
</evidence>
<feature type="domain" description="RecJ OB" evidence="9">
    <location>
        <begin position="473"/>
        <end position="573"/>
    </location>
</feature>
<reference evidence="10" key="1">
    <citation type="submission" date="2017-07" db="EMBL/GenBank/DDBJ databases">
        <title>The cable genome - Insights into the physiology and evolution of filamentous bacteria capable of sulfide oxidation via long distance electron transfer.</title>
        <authorList>
            <person name="Thorup C."/>
            <person name="Bjerg J.T."/>
            <person name="Schreiber L."/>
            <person name="Nielsen L.P."/>
            <person name="Kjeldsen K.U."/>
            <person name="Boesen T."/>
            <person name="Boggild A."/>
            <person name="Meysman F."/>
            <person name="Geelhoed J."/>
            <person name="Schramm A."/>
        </authorList>
    </citation>
    <scope>NUCLEOTIDE SEQUENCE [LARGE SCALE GENOMIC DNA]</scope>
    <source>
        <strain evidence="10">GS</strain>
    </source>
</reference>
<evidence type="ECO:0000256" key="6">
    <source>
        <dbReference type="SAM" id="Coils"/>
    </source>
</evidence>
<keyword evidence="5 10" id="KW-0269">Exonuclease</keyword>
<dbReference type="InterPro" id="IPR051673">
    <property type="entry name" value="SSDNA_exonuclease_RecJ"/>
</dbReference>
<dbReference type="InterPro" id="IPR041122">
    <property type="entry name" value="RecJ_OB"/>
</dbReference>
<dbReference type="NCBIfam" id="TIGR00644">
    <property type="entry name" value="recJ"/>
    <property type="match status" value="1"/>
</dbReference>
<evidence type="ECO:0000259" key="8">
    <source>
        <dbReference type="Pfam" id="PF02272"/>
    </source>
</evidence>
<dbReference type="InterPro" id="IPR003156">
    <property type="entry name" value="DHHA1_dom"/>
</dbReference>
<keyword evidence="4 10" id="KW-0378">Hydrolase</keyword>
<gene>
    <name evidence="10" type="ORF">CDV28_101223</name>
</gene>
<dbReference type="Proteomes" id="UP000316238">
    <property type="component" value="Unassembled WGS sequence"/>
</dbReference>
<comment type="similarity">
    <text evidence="1">Belongs to the RecJ family.</text>
</comment>
<evidence type="ECO:0000256" key="4">
    <source>
        <dbReference type="ARBA" id="ARBA00022801"/>
    </source>
</evidence>
<organism evidence="10 11">
    <name type="scientific">Candidatus Electronema aureum</name>
    <dbReference type="NCBI Taxonomy" id="2005002"/>
    <lineage>
        <taxon>Bacteria</taxon>
        <taxon>Pseudomonadati</taxon>
        <taxon>Thermodesulfobacteriota</taxon>
        <taxon>Desulfobulbia</taxon>
        <taxon>Desulfobulbales</taxon>
        <taxon>Desulfobulbaceae</taxon>
        <taxon>Candidatus Electronema</taxon>
    </lineage>
</organism>
<evidence type="ECO:0000313" key="11">
    <source>
        <dbReference type="Proteomes" id="UP000316238"/>
    </source>
</evidence>
<dbReference type="Gene3D" id="3.90.1640.30">
    <property type="match status" value="1"/>
</dbReference>
<evidence type="ECO:0000256" key="3">
    <source>
        <dbReference type="ARBA" id="ARBA00022722"/>
    </source>
</evidence>
<dbReference type="GO" id="GO:0006310">
    <property type="term" value="P:DNA recombination"/>
    <property type="evidence" value="ECO:0007669"/>
    <property type="project" value="InterPro"/>
</dbReference>
<dbReference type="GO" id="GO:0003676">
    <property type="term" value="F:nucleic acid binding"/>
    <property type="evidence" value="ECO:0007669"/>
    <property type="project" value="InterPro"/>
</dbReference>
<evidence type="ECO:0000259" key="7">
    <source>
        <dbReference type="Pfam" id="PF01368"/>
    </source>
</evidence>
<dbReference type="InterPro" id="IPR004610">
    <property type="entry name" value="RecJ"/>
</dbReference>
<dbReference type="GO" id="GO:0008409">
    <property type="term" value="F:5'-3' exonuclease activity"/>
    <property type="evidence" value="ECO:0007669"/>
    <property type="project" value="InterPro"/>
</dbReference>
<keyword evidence="11" id="KW-1185">Reference proteome</keyword>
<accession>A0A521G5M1</accession>